<dbReference type="Pfam" id="PF00858">
    <property type="entry name" value="ASC"/>
    <property type="match status" value="1"/>
</dbReference>
<sequence length="632" mass="73369">MPSDLRFRTLNHSEETCRIDNGSDIFAVVSKLHNINSKIPTDAQFSAFWNRRLKFIPKMPSRKLIKKQWKKLADRTSIHGVYEIYYAKSTFWTYAWIFIVGGSFLVTSYQMYQAVLQYWDQASLTDILPVKQGQALYPPVSLCYQHWIYWVDWAKVSRLGFTKAAALYGLSYINTVISSNFFDIDQAKQDFKTTMKKKNMQTISQFYTSVAIDRPLYETLLTEEERKSVNFTSFRKLEILFKKNQDCLCYTAEGATVQQYATYLTEKSLKISMMGNKGEIGSSNLDCNYHQSTDPSAFRTRFENKQTKYTSIRYSFTDPDYKAVIKGITEEEYNFYIASWLMKKSRYWMAETSDYFKDYSKFTMPVLLYVDSFDIEFIEMVAANAFFKVSMSPSVHRWKSTSSFPCLENEREIITDRTCLERCKARIAIKTISCPDMYEAILLDLDRMDQICSYGIYFLESLKNLSQSLDDVGSKANLGKLDPSYQPVTPSYTDEGDRVREELTDKDWQSYSDCVSQCKQACEQWRYTMKTSTSTLTQGLRKSVTKNRTDFVIIYPPEQSVLIMVEVDAQSWEDFVANVGGLLGVWTGASIISFIQLIYLLLLEYLDCNKRQNQPPSSQQSSVRVVKCCRYL</sequence>
<evidence type="ECO:0000313" key="16">
    <source>
        <dbReference type="WBParaSite" id="nRc.2.0.1.t13973-RA"/>
    </source>
</evidence>
<dbReference type="PANTHER" id="PTHR11690">
    <property type="entry name" value="AMILORIDE-SENSITIVE SODIUM CHANNEL-RELATED"/>
    <property type="match status" value="1"/>
</dbReference>
<keyword evidence="8 13" id="KW-0406">Ion transport</keyword>
<evidence type="ECO:0000256" key="13">
    <source>
        <dbReference type="RuleBase" id="RU000679"/>
    </source>
</evidence>
<keyword evidence="5 13" id="KW-0812">Transmembrane</keyword>
<comment type="subcellular location">
    <subcellularLocation>
        <location evidence="1">Membrane</location>
        <topology evidence="1">Multi-pass membrane protein</topology>
    </subcellularLocation>
</comment>
<keyword evidence="6 14" id="KW-1133">Transmembrane helix</keyword>
<evidence type="ECO:0000256" key="3">
    <source>
        <dbReference type="ARBA" id="ARBA00022448"/>
    </source>
</evidence>
<evidence type="ECO:0000256" key="7">
    <source>
        <dbReference type="ARBA" id="ARBA00023053"/>
    </source>
</evidence>
<evidence type="ECO:0000256" key="6">
    <source>
        <dbReference type="ARBA" id="ARBA00022989"/>
    </source>
</evidence>
<evidence type="ECO:0000256" key="10">
    <source>
        <dbReference type="ARBA" id="ARBA00023180"/>
    </source>
</evidence>
<evidence type="ECO:0000313" key="15">
    <source>
        <dbReference type="Proteomes" id="UP000887565"/>
    </source>
</evidence>
<keyword evidence="4 13" id="KW-0894">Sodium channel</keyword>
<keyword evidence="9 14" id="KW-0472">Membrane</keyword>
<evidence type="ECO:0000256" key="9">
    <source>
        <dbReference type="ARBA" id="ARBA00023136"/>
    </source>
</evidence>
<keyword evidence="15" id="KW-1185">Reference proteome</keyword>
<dbReference type="GO" id="GO:0005886">
    <property type="term" value="C:plasma membrane"/>
    <property type="evidence" value="ECO:0007669"/>
    <property type="project" value="TreeGrafter"/>
</dbReference>
<dbReference type="PANTHER" id="PTHR11690:SF227">
    <property type="entry name" value="AMILORIDE-SENSITIVE SODIUM CHANNEL"/>
    <property type="match status" value="1"/>
</dbReference>
<feature type="transmembrane region" description="Helical" evidence="14">
    <location>
        <begin position="579"/>
        <end position="602"/>
    </location>
</feature>
<proteinExistence type="inferred from homology"/>
<keyword evidence="11 13" id="KW-0739">Sodium transport</keyword>
<keyword evidence="12 13" id="KW-0407">Ion channel</keyword>
<dbReference type="InterPro" id="IPR001873">
    <property type="entry name" value="ENaC"/>
</dbReference>
<accession>A0A915IKN6</accession>
<evidence type="ECO:0000256" key="14">
    <source>
        <dbReference type="SAM" id="Phobius"/>
    </source>
</evidence>
<reference evidence="16" key="1">
    <citation type="submission" date="2022-11" db="UniProtKB">
        <authorList>
            <consortium name="WormBaseParasite"/>
        </authorList>
    </citation>
    <scope>IDENTIFICATION</scope>
</reference>
<evidence type="ECO:0000256" key="2">
    <source>
        <dbReference type="ARBA" id="ARBA00007193"/>
    </source>
</evidence>
<dbReference type="Gene3D" id="1.10.287.770">
    <property type="entry name" value="YojJ-like"/>
    <property type="match status" value="1"/>
</dbReference>
<protein>
    <submittedName>
        <fullName evidence="16">Uncharacterized protein</fullName>
    </submittedName>
</protein>
<keyword evidence="7" id="KW-0915">Sodium</keyword>
<evidence type="ECO:0000256" key="8">
    <source>
        <dbReference type="ARBA" id="ARBA00023065"/>
    </source>
</evidence>
<evidence type="ECO:0000256" key="11">
    <source>
        <dbReference type="ARBA" id="ARBA00023201"/>
    </source>
</evidence>
<dbReference type="Proteomes" id="UP000887565">
    <property type="component" value="Unplaced"/>
</dbReference>
<organism evidence="15 16">
    <name type="scientific">Romanomermis culicivorax</name>
    <name type="common">Nematode worm</name>
    <dbReference type="NCBI Taxonomy" id="13658"/>
    <lineage>
        <taxon>Eukaryota</taxon>
        <taxon>Metazoa</taxon>
        <taxon>Ecdysozoa</taxon>
        <taxon>Nematoda</taxon>
        <taxon>Enoplea</taxon>
        <taxon>Dorylaimia</taxon>
        <taxon>Mermithida</taxon>
        <taxon>Mermithoidea</taxon>
        <taxon>Mermithidae</taxon>
        <taxon>Romanomermis</taxon>
    </lineage>
</organism>
<keyword evidence="10" id="KW-0325">Glycoprotein</keyword>
<comment type="similarity">
    <text evidence="2 13">Belongs to the amiloride-sensitive sodium channel (TC 1.A.6) family.</text>
</comment>
<evidence type="ECO:0000256" key="12">
    <source>
        <dbReference type="ARBA" id="ARBA00023303"/>
    </source>
</evidence>
<dbReference type="WBParaSite" id="nRc.2.0.1.t13973-RA">
    <property type="protein sequence ID" value="nRc.2.0.1.t13973-RA"/>
    <property type="gene ID" value="nRc.2.0.1.g13973"/>
</dbReference>
<evidence type="ECO:0000256" key="1">
    <source>
        <dbReference type="ARBA" id="ARBA00004141"/>
    </source>
</evidence>
<dbReference type="AlphaFoldDB" id="A0A915IKN6"/>
<evidence type="ECO:0000256" key="4">
    <source>
        <dbReference type="ARBA" id="ARBA00022461"/>
    </source>
</evidence>
<evidence type="ECO:0000256" key="5">
    <source>
        <dbReference type="ARBA" id="ARBA00022692"/>
    </source>
</evidence>
<dbReference type="GO" id="GO:0015280">
    <property type="term" value="F:ligand-gated sodium channel activity"/>
    <property type="evidence" value="ECO:0007669"/>
    <property type="project" value="TreeGrafter"/>
</dbReference>
<keyword evidence="3 13" id="KW-0813">Transport</keyword>
<name>A0A915IKN6_ROMCU</name>